<dbReference type="EMBL" id="CAJNDS010001791">
    <property type="protein sequence ID" value="CAE7279598.1"/>
    <property type="molecule type" value="Genomic_DNA"/>
</dbReference>
<dbReference type="Proteomes" id="UP000604046">
    <property type="component" value="Unassembled WGS sequence"/>
</dbReference>
<feature type="transmembrane region" description="Helical" evidence="2">
    <location>
        <begin position="280"/>
        <end position="300"/>
    </location>
</feature>
<evidence type="ECO:0008006" key="5">
    <source>
        <dbReference type="Google" id="ProtNLM"/>
    </source>
</evidence>
<evidence type="ECO:0000313" key="4">
    <source>
        <dbReference type="Proteomes" id="UP000604046"/>
    </source>
</evidence>
<feature type="transmembrane region" description="Helical" evidence="2">
    <location>
        <begin position="58"/>
        <end position="75"/>
    </location>
</feature>
<feature type="transmembrane region" description="Helical" evidence="2">
    <location>
        <begin position="234"/>
        <end position="254"/>
    </location>
</feature>
<gene>
    <name evidence="3" type="ORF">SNAT2548_LOCUS14817</name>
</gene>
<reference evidence="3" key="1">
    <citation type="submission" date="2021-02" db="EMBL/GenBank/DDBJ databases">
        <authorList>
            <person name="Dougan E. K."/>
            <person name="Rhodes N."/>
            <person name="Thang M."/>
            <person name="Chan C."/>
        </authorList>
    </citation>
    <scope>NUCLEOTIDE SEQUENCE</scope>
</reference>
<sequence length="349" mass="38930">MAAFLHSRPASQKAKLIIRPTFLGPCLVSVPVGLSCVVLAMTFLPSAVLDQLDDEQTVLWPVLGTLVFLAFYTSVATSRAYFRSVEVLQEELSRFVASSTLCWCCSQDHRSVSGEVLACDRRIVLQCITSWFGSVERFEETVRTEVQRSLADQLSKEIFTFSQVAASAVPLLWHFMDTASEKLHQHGIVIWRGAARELVRGLGWGLGVLPVAFFVTAQLTHLLRRRRAWRCCDVATNCFILGVCILIFVAALYLEQHCWIFEKNFFPDDDGDVLRFQWNFLPGTSLFALIFFVLAAMLSMGRRHANCVKPTSVQPEGQTNQSGANLTPANQEAQFARPASPQLPGVEPL</sequence>
<evidence type="ECO:0000313" key="3">
    <source>
        <dbReference type="EMBL" id="CAE7279598.1"/>
    </source>
</evidence>
<feature type="transmembrane region" description="Helical" evidence="2">
    <location>
        <begin position="21"/>
        <end position="46"/>
    </location>
</feature>
<organism evidence="3 4">
    <name type="scientific">Symbiodinium natans</name>
    <dbReference type="NCBI Taxonomy" id="878477"/>
    <lineage>
        <taxon>Eukaryota</taxon>
        <taxon>Sar</taxon>
        <taxon>Alveolata</taxon>
        <taxon>Dinophyceae</taxon>
        <taxon>Suessiales</taxon>
        <taxon>Symbiodiniaceae</taxon>
        <taxon>Symbiodinium</taxon>
    </lineage>
</organism>
<comment type="caution">
    <text evidence="3">The sequence shown here is derived from an EMBL/GenBank/DDBJ whole genome shotgun (WGS) entry which is preliminary data.</text>
</comment>
<name>A0A812MS22_9DINO</name>
<keyword evidence="4" id="KW-1185">Reference proteome</keyword>
<evidence type="ECO:0000256" key="1">
    <source>
        <dbReference type="SAM" id="MobiDB-lite"/>
    </source>
</evidence>
<keyword evidence="2" id="KW-0472">Membrane</keyword>
<feature type="compositionally biased region" description="Polar residues" evidence="1">
    <location>
        <begin position="309"/>
        <end position="333"/>
    </location>
</feature>
<dbReference type="OrthoDB" id="415771at2759"/>
<keyword evidence="2" id="KW-1133">Transmembrane helix</keyword>
<evidence type="ECO:0000256" key="2">
    <source>
        <dbReference type="SAM" id="Phobius"/>
    </source>
</evidence>
<dbReference type="AlphaFoldDB" id="A0A812MS22"/>
<proteinExistence type="predicted"/>
<accession>A0A812MS22</accession>
<keyword evidence="2" id="KW-0812">Transmembrane</keyword>
<feature type="region of interest" description="Disordered" evidence="1">
    <location>
        <begin position="309"/>
        <end position="349"/>
    </location>
</feature>
<protein>
    <recommendedName>
        <fullName evidence="5">Transmembrane protein</fullName>
    </recommendedName>
</protein>